<organism evidence="3 4">
    <name type="scientific">Hyalella azteca</name>
    <name type="common">Amphipod</name>
    <dbReference type="NCBI Taxonomy" id="294128"/>
    <lineage>
        <taxon>Eukaryota</taxon>
        <taxon>Metazoa</taxon>
        <taxon>Ecdysozoa</taxon>
        <taxon>Arthropoda</taxon>
        <taxon>Crustacea</taxon>
        <taxon>Multicrustacea</taxon>
        <taxon>Malacostraca</taxon>
        <taxon>Eumalacostraca</taxon>
        <taxon>Peracarida</taxon>
        <taxon>Amphipoda</taxon>
        <taxon>Senticaudata</taxon>
        <taxon>Talitrida</taxon>
        <taxon>Talitroidea</taxon>
        <taxon>Hyalellidae</taxon>
        <taxon>Hyalella</taxon>
    </lineage>
</organism>
<dbReference type="GO" id="GO:0006044">
    <property type="term" value="P:N-acetylglucosamine metabolic process"/>
    <property type="evidence" value="ECO:0007669"/>
    <property type="project" value="TreeGrafter"/>
</dbReference>
<feature type="domain" description="Sulfotransferase" evidence="2">
    <location>
        <begin position="71"/>
        <end position="224"/>
    </location>
</feature>
<feature type="signal peptide" evidence="1">
    <location>
        <begin position="1"/>
        <end position="24"/>
    </location>
</feature>
<name>A0A8B7PHX3_HYAAZ</name>
<dbReference type="GeneID" id="108681253"/>
<evidence type="ECO:0000313" key="3">
    <source>
        <dbReference type="Proteomes" id="UP000694843"/>
    </source>
</evidence>
<sequence length="255" mass="29575">MAPSTTHLHAVSVAALLLILVVYCHAPAKRWLEMGIDQTLPKTNEKFPRHEEVNTTYPRAIARIHRSQKIIIVWTQPRSGSSFTTDLISKIPHSFVLFEPVSSRIRYKFYQKPVTNITEYQSLEMVVHCKFDFSMTFIDDLDHDFCFTINDLPQPSCNTPEFLTENCRRSRVLLLKVVTPRLVLAERLLAEYPHLNIKIIHLIRDPRAIIASARRMPWDKNISLNDENILCSNLRSDMKTGDVIERTHPNRLVFN</sequence>
<dbReference type="KEGG" id="hazt:108681253"/>
<feature type="chain" id="PRO_5037034581" evidence="1">
    <location>
        <begin position="25"/>
        <end position="255"/>
    </location>
</feature>
<dbReference type="SUPFAM" id="SSF52540">
    <property type="entry name" value="P-loop containing nucleoside triphosphate hydrolases"/>
    <property type="match status" value="1"/>
</dbReference>
<dbReference type="GO" id="GO:0001517">
    <property type="term" value="F:N-acetylglucosamine 6-O-sulfotransferase activity"/>
    <property type="evidence" value="ECO:0007669"/>
    <property type="project" value="TreeGrafter"/>
</dbReference>
<accession>A0A8B7PHX3</accession>
<dbReference type="InterPro" id="IPR027417">
    <property type="entry name" value="P-loop_NTPase"/>
</dbReference>
<dbReference type="PANTHER" id="PTHR10704:SF44">
    <property type="entry name" value="LD35051P-RELATED"/>
    <property type="match status" value="1"/>
</dbReference>
<gene>
    <name evidence="4" type="primary">LOC108681253</name>
</gene>
<dbReference type="OrthoDB" id="6138663at2759"/>
<dbReference type="InterPro" id="IPR051135">
    <property type="entry name" value="Gal/GlcNAc/GalNAc_ST"/>
</dbReference>
<keyword evidence="1" id="KW-0732">Signal</keyword>
<dbReference type="Pfam" id="PF00685">
    <property type="entry name" value="Sulfotransfer_1"/>
    <property type="match status" value="1"/>
</dbReference>
<protein>
    <submittedName>
        <fullName evidence="4">Uncharacterized protein LOC108681253</fullName>
    </submittedName>
</protein>
<dbReference type="Gene3D" id="3.40.50.300">
    <property type="entry name" value="P-loop containing nucleotide triphosphate hydrolases"/>
    <property type="match status" value="1"/>
</dbReference>
<evidence type="ECO:0000259" key="2">
    <source>
        <dbReference type="Pfam" id="PF00685"/>
    </source>
</evidence>
<keyword evidence="3" id="KW-1185">Reference proteome</keyword>
<reference evidence="4" key="1">
    <citation type="submission" date="2025-08" db="UniProtKB">
        <authorList>
            <consortium name="RefSeq"/>
        </authorList>
    </citation>
    <scope>IDENTIFICATION</scope>
    <source>
        <tissue evidence="4">Whole organism</tissue>
    </source>
</reference>
<evidence type="ECO:0000313" key="4">
    <source>
        <dbReference type="RefSeq" id="XP_018025759.2"/>
    </source>
</evidence>
<proteinExistence type="predicted"/>
<dbReference type="RefSeq" id="XP_018025759.2">
    <property type="nucleotide sequence ID" value="XM_018170270.2"/>
</dbReference>
<dbReference type="GO" id="GO:0006790">
    <property type="term" value="P:sulfur compound metabolic process"/>
    <property type="evidence" value="ECO:0007669"/>
    <property type="project" value="TreeGrafter"/>
</dbReference>
<dbReference type="InterPro" id="IPR000863">
    <property type="entry name" value="Sulfotransferase_dom"/>
</dbReference>
<dbReference type="Proteomes" id="UP000694843">
    <property type="component" value="Unplaced"/>
</dbReference>
<dbReference type="PANTHER" id="PTHR10704">
    <property type="entry name" value="CARBOHYDRATE SULFOTRANSFERASE"/>
    <property type="match status" value="1"/>
</dbReference>
<dbReference type="AlphaFoldDB" id="A0A8B7PHX3"/>
<evidence type="ECO:0000256" key="1">
    <source>
        <dbReference type="SAM" id="SignalP"/>
    </source>
</evidence>